<dbReference type="Proteomes" id="UP000651482">
    <property type="component" value="Unassembled WGS sequence"/>
</dbReference>
<dbReference type="InterPro" id="IPR006073">
    <property type="entry name" value="GTP-bd"/>
</dbReference>
<dbReference type="GO" id="GO:0005525">
    <property type="term" value="F:GTP binding"/>
    <property type="evidence" value="ECO:0007669"/>
    <property type="project" value="UniProtKB-UniRule"/>
</dbReference>
<dbReference type="PROSITE" id="PS51706">
    <property type="entry name" value="G_ENGB"/>
    <property type="match status" value="1"/>
</dbReference>
<dbReference type="PANTHER" id="PTHR11649">
    <property type="entry name" value="MSS1/TRME-RELATED GTP-BINDING PROTEIN"/>
    <property type="match status" value="1"/>
</dbReference>
<sequence length="193" mass="21901">MNFQNCSFESAAALQKQLLPSDLPEIVFSGRSNVGKSSLINKLVNRKALARTSSSPGKTATINFYRVDRCRFVDLPGYGYAKVSFAEKKRWGNLIEGYFSSGRQIQLVVQIVDMRHALSKDDCNMIDYLIANQFPFVVMCTKVDKLNRAQREQQSAYFEELFTDNGYLWLPVSAANGENVELLREIITKHSEI</sequence>
<keyword evidence="4" id="KW-0479">Metal-binding</keyword>
<dbReference type="GO" id="GO:0005829">
    <property type="term" value="C:cytosol"/>
    <property type="evidence" value="ECO:0007669"/>
    <property type="project" value="TreeGrafter"/>
</dbReference>
<comment type="caution">
    <text evidence="12">The sequence shown here is derived from an EMBL/GenBank/DDBJ whole genome shotgun (WGS) entry which is preliminary data.</text>
</comment>
<dbReference type="InterPro" id="IPR019987">
    <property type="entry name" value="GTP-bd_ribosome_bio_YsxC"/>
</dbReference>
<evidence type="ECO:0000256" key="4">
    <source>
        <dbReference type="ARBA" id="ARBA00022723"/>
    </source>
</evidence>
<gene>
    <name evidence="10" type="primary">engB</name>
    <name evidence="12" type="ORF">IAG03_00240</name>
</gene>
<keyword evidence="13" id="KW-1185">Reference proteome</keyword>
<evidence type="ECO:0000256" key="2">
    <source>
        <dbReference type="ARBA" id="ARBA00009638"/>
    </source>
</evidence>
<evidence type="ECO:0000256" key="1">
    <source>
        <dbReference type="ARBA" id="ARBA00001946"/>
    </source>
</evidence>
<evidence type="ECO:0000313" key="12">
    <source>
        <dbReference type="EMBL" id="MBC8532451.1"/>
    </source>
</evidence>
<keyword evidence="7 10" id="KW-0342">GTP-binding</keyword>
<feature type="domain" description="EngB-type G" evidence="11">
    <location>
        <begin position="22"/>
        <end position="193"/>
    </location>
</feature>
<comment type="cofactor">
    <cofactor evidence="1">
        <name>Mg(2+)</name>
        <dbReference type="ChEBI" id="CHEBI:18420"/>
    </cofactor>
</comment>
<evidence type="ECO:0000256" key="9">
    <source>
        <dbReference type="ARBA" id="ARBA00023306"/>
    </source>
</evidence>
<dbReference type="InterPro" id="IPR030393">
    <property type="entry name" value="G_ENGB_dom"/>
</dbReference>
<evidence type="ECO:0000256" key="10">
    <source>
        <dbReference type="HAMAP-Rule" id="MF_00321"/>
    </source>
</evidence>
<evidence type="ECO:0000259" key="11">
    <source>
        <dbReference type="PROSITE" id="PS51706"/>
    </source>
</evidence>
<organism evidence="12 13">
    <name type="scientific">Yeguia hominis</name>
    <dbReference type="NCBI Taxonomy" id="2763662"/>
    <lineage>
        <taxon>Bacteria</taxon>
        <taxon>Bacillati</taxon>
        <taxon>Bacillota</taxon>
        <taxon>Clostridia</taxon>
        <taxon>Eubacteriales</taxon>
        <taxon>Yeguiaceae</taxon>
        <taxon>Yeguia</taxon>
    </lineage>
</organism>
<comment type="similarity">
    <text evidence="2 10">Belongs to the TRAFAC class TrmE-Era-EngA-EngB-Septin-like GTPase superfamily. EngB GTPase family.</text>
</comment>
<keyword evidence="5 10" id="KW-0547">Nucleotide-binding</keyword>
<keyword evidence="6" id="KW-0460">Magnesium</keyword>
<dbReference type="Pfam" id="PF01926">
    <property type="entry name" value="MMR_HSR1"/>
    <property type="match status" value="1"/>
</dbReference>
<keyword evidence="8 10" id="KW-0717">Septation</keyword>
<dbReference type="AlphaFoldDB" id="A0A926D727"/>
<evidence type="ECO:0000313" key="13">
    <source>
        <dbReference type="Proteomes" id="UP000651482"/>
    </source>
</evidence>
<keyword evidence="3 10" id="KW-0132">Cell division</keyword>
<dbReference type="EMBL" id="JACRSN010000001">
    <property type="protein sequence ID" value="MBC8532451.1"/>
    <property type="molecule type" value="Genomic_DNA"/>
</dbReference>
<name>A0A926D727_9FIRM</name>
<evidence type="ECO:0000256" key="6">
    <source>
        <dbReference type="ARBA" id="ARBA00022842"/>
    </source>
</evidence>
<comment type="function">
    <text evidence="10">Necessary for normal cell division and for the maintenance of normal septation.</text>
</comment>
<dbReference type="Gene3D" id="3.40.50.300">
    <property type="entry name" value="P-loop containing nucleotide triphosphate hydrolases"/>
    <property type="match status" value="1"/>
</dbReference>
<keyword evidence="9 10" id="KW-0131">Cell cycle</keyword>
<dbReference type="CDD" id="cd01876">
    <property type="entry name" value="YihA_EngB"/>
    <property type="match status" value="1"/>
</dbReference>
<reference evidence="12" key="1">
    <citation type="submission" date="2020-08" db="EMBL/GenBank/DDBJ databases">
        <title>Genome public.</title>
        <authorList>
            <person name="Liu C."/>
            <person name="Sun Q."/>
        </authorList>
    </citation>
    <scope>NUCLEOTIDE SEQUENCE</scope>
    <source>
        <strain evidence="12">NSJ-40</strain>
    </source>
</reference>
<dbReference type="PANTHER" id="PTHR11649:SF13">
    <property type="entry name" value="ENGB-TYPE G DOMAIN-CONTAINING PROTEIN"/>
    <property type="match status" value="1"/>
</dbReference>
<evidence type="ECO:0000256" key="7">
    <source>
        <dbReference type="ARBA" id="ARBA00023134"/>
    </source>
</evidence>
<dbReference type="HAMAP" id="MF_00321">
    <property type="entry name" value="GTPase_EngB"/>
    <property type="match status" value="1"/>
</dbReference>
<evidence type="ECO:0000256" key="3">
    <source>
        <dbReference type="ARBA" id="ARBA00022618"/>
    </source>
</evidence>
<evidence type="ECO:0000256" key="5">
    <source>
        <dbReference type="ARBA" id="ARBA00022741"/>
    </source>
</evidence>
<dbReference type="GO" id="GO:0000917">
    <property type="term" value="P:division septum assembly"/>
    <property type="evidence" value="ECO:0007669"/>
    <property type="project" value="UniProtKB-KW"/>
</dbReference>
<evidence type="ECO:0000256" key="8">
    <source>
        <dbReference type="ARBA" id="ARBA00023210"/>
    </source>
</evidence>
<dbReference type="GO" id="GO:0046872">
    <property type="term" value="F:metal ion binding"/>
    <property type="evidence" value="ECO:0007669"/>
    <property type="project" value="UniProtKB-KW"/>
</dbReference>
<protein>
    <recommendedName>
        <fullName evidence="10">Probable GTP-binding protein EngB</fullName>
    </recommendedName>
</protein>
<accession>A0A926D727</accession>
<dbReference type="RefSeq" id="WP_249317886.1">
    <property type="nucleotide sequence ID" value="NZ_JACRSN010000001.1"/>
</dbReference>
<dbReference type="InterPro" id="IPR027417">
    <property type="entry name" value="P-loop_NTPase"/>
</dbReference>
<dbReference type="NCBIfam" id="TIGR03598">
    <property type="entry name" value="GTPase_YsxC"/>
    <property type="match status" value="1"/>
</dbReference>
<proteinExistence type="inferred from homology"/>
<dbReference type="SUPFAM" id="SSF52540">
    <property type="entry name" value="P-loop containing nucleoside triphosphate hydrolases"/>
    <property type="match status" value="1"/>
</dbReference>